<comment type="function">
    <text evidence="4 5">Negative regulator of replication initiation, which contributes to regulation of DNA replication and ensures that replication initiation occurs exactly once per chromosome per cell cycle. Binds to pairs of hemimethylated GATC sequences in the oriC region, thus preventing assembly of replication proteins and re-initiation at newly replicated origins. Repression is relieved when the region becomes fully methylated.</text>
</comment>
<dbReference type="HAMAP" id="MF_00908">
    <property type="entry name" value="SeqA"/>
    <property type="match status" value="1"/>
</dbReference>
<evidence type="ECO:0000256" key="4">
    <source>
        <dbReference type="HAMAP-Rule" id="MF_00908"/>
    </source>
</evidence>
<dbReference type="AlphaFoldDB" id="A0ABD7EMS0"/>
<evidence type="ECO:0000313" key="9">
    <source>
        <dbReference type="Proteomes" id="UP000679312"/>
    </source>
</evidence>
<sequence length="171" mass="18673">MKTIELDDDLYFYIASQTRHIGESASDILRRLLEQPAQGAASAAVAEPAVAAPPRAVAAPQGLQALLDSGELQQEEKSINRFMQVLSTLYRDDPVGFTQATEIKGRKRVYFSRDPEALRASGSTTKPKPVPETPFWVITNTNTSRKQNMVAQLMSSMGYGDEVIAQVCGAI</sequence>
<name>A0ABD7EMS0_AERJA</name>
<dbReference type="InterPro" id="IPR013321">
    <property type="entry name" value="Arc_rbn_hlx_hlx"/>
</dbReference>
<dbReference type="InterPro" id="IPR005621">
    <property type="entry name" value="SeqA"/>
</dbReference>
<dbReference type="EMBL" id="CP053881">
    <property type="protein sequence ID" value="QWL62347.1"/>
    <property type="molecule type" value="Genomic_DNA"/>
</dbReference>
<evidence type="ECO:0000313" key="8">
    <source>
        <dbReference type="EMBL" id="QWL62347.1"/>
    </source>
</evidence>
<dbReference type="Pfam" id="PF03925">
    <property type="entry name" value="SeqA"/>
    <property type="match status" value="1"/>
</dbReference>
<dbReference type="InterPro" id="IPR010985">
    <property type="entry name" value="Ribbon_hlx_hlx"/>
</dbReference>
<dbReference type="Gene3D" id="1.10.1220.10">
    <property type="entry name" value="Met repressor-like"/>
    <property type="match status" value="1"/>
</dbReference>
<comment type="subcellular location">
    <subcellularLocation>
        <location evidence="4 5">Cytoplasm</location>
    </subcellularLocation>
</comment>
<evidence type="ECO:0000259" key="7">
    <source>
        <dbReference type="Pfam" id="PF17206"/>
    </source>
</evidence>
<dbReference type="Gene3D" id="1.20.1380.10">
    <property type="entry name" value="Replication modulator SeqA, C-terminal DNA-binding domain"/>
    <property type="match status" value="1"/>
</dbReference>
<dbReference type="InterPro" id="IPR026577">
    <property type="entry name" value="SeqA_DNA-bd_C"/>
</dbReference>
<dbReference type="Pfam" id="PF17206">
    <property type="entry name" value="SeqA_N"/>
    <property type="match status" value="1"/>
</dbReference>
<dbReference type="GO" id="GO:0032297">
    <property type="term" value="P:negative regulation of DNA-templated DNA replication initiation"/>
    <property type="evidence" value="ECO:0007669"/>
    <property type="project" value="UniProtKB-UniRule"/>
</dbReference>
<dbReference type="GO" id="GO:0005737">
    <property type="term" value="C:cytoplasm"/>
    <property type="evidence" value="ECO:0007669"/>
    <property type="project" value="UniProtKB-SubCell"/>
</dbReference>
<evidence type="ECO:0000256" key="3">
    <source>
        <dbReference type="ARBA" id="ARBA00023125"/>
    </source>
</evidence>
<dbReference type="InterPro" id="IPR036835">
    <property type="entry name" value="SeqA_DNA-bd_C_sf"/>
</dbReference>
<protein>
    <recommendedName>
        <fullName evidence="4 5">Negative modulator of initiation of replication</fullName>
    </recommendedName>
</protein>
<dbReference type="NCBIfam" id="NF008389">
    <property type="entry name" value="PRK11187.1"/>
    <property type="match status" value="1"/>
</dbReference>
<dbReference type="Proteomes" id="UP000679312">
    <property type="component" value="Chromosome"/>
</dbReference>
<feature type="domain" description="Replication modulator SeqA C-terminal DNA-binding" evidence="6">
    <location>
        <begin position="63"/>
        <end position="169"/>
    </location>
</feature>
<evidence type="ECO:0000256" key="1">
    <source>
        <dbReference type="ARBA" id="ARBA00022490"/>
    </source>
</evidence>
<comment type="similarity">
    <text evidence="4 5">Belongs to the SeqA family.</text>
</comment>
<accession>A0ABD7EMS0</accession>
<comment type="subunit">
    <text evidence="4">Homodimer. Polymerizes to form helical filaments.</text>
</comment>
<dbReference type="RefSeq" id="WP_041208411.1">
    <property type="nucleotide sequence ID" value="NZ_CAWPET010000098.1"/>
</dbReference>
<proteinExistence type="inferred from homology"/>
<reference evidence="8 9" key="1">
    <citation type="journal article" date="2021" name="Front. Microbiol.">
        <title>Prevalence and Genetic Analysis of Chromosomal mcr-3/7 in Aeromonas From U.S. Animal-Derived Samples.</title>
        <authorList>
            <person name="Wang Y."/>
            <person name="Hou N."/>
            <person name="Rasooly R."/>
            <person name="Gu Y."/>
            <person name="He X."/>
        </authorList>
    </citation>
    <scope>NUCLEOTIDE SEQUENCE [LARGE SCALE GENOMIC DNA]</scope>
    <source>
        <strain evidence="8 9">4608</strain>
    </source>
</reference>
<dbReference type="SUPFAM" id="SSF47598">
    <property type="entry name" value="Ribbon-helix-helix"/>
    <property type="match status" value="1"/>
</dbReference>
<dbReference type="SUPFAM" id="SSF82808">
    <property type="entry name" value="Replication modulator SeqA, C-terminal DNA-binding domain"/>
    <property type="match status" value="1"/>
</dbReference>
<evidence type="ECO:0000259" key="6">
    <source>
        <dbReference type="Pfam" id="PF03925"/>
    </source>
</evidence>
<keyword evidence="1 4" id="KW-0963">Cytoplasm</keyword>
<keyword evidence="2 4" id="KW-0236">DNA replication inhibitor</keyword>
<feature type="domain" description="Negative modulator of initiation of replication SeqA N-terminal" evidence="7">
    <location>
        <begin position="1"/>
        <end position="34"/>
    </location>
</feature>
<gene>
    <name evidence="4 8" type="primary">seqA</name>
    <name evidence="8" type="ORF">HQ399_08830</name>
</gene>
<organism evidence="8 9">
    <name type="scientific">Aeromonas jandaei</name>
    <dbReference type="NCBI Taxonomy" id="650"/>
    <lineage>
        <taxon>Bacteria</taxon>
        <taxon>Pseudomonadati</taxon>
        <taxon>Pseudomonadota</taxon>
        <taxon>Gammaproteobacteria</taxon>
        <taxon>Aeromonadales</taxon>
        <taxon>Aeromonadaceae</taxon>
        <taxon>Aeromonas</taxon>
    </lineage>
</organism>
<evidence type="ECO:0000256" key="5">
    <source>
        <dbReference type="PIRNR" id="PIRNR019401"/>
    </source>
</evidence>
<dbReference type="InterPro" id="IPR033761">
    <property type="entry name" value="SeqA_N"/>
</dbReference>
<dbReference type="GO" id="GO:0003677">
    <property type="term" value="F:DNA binding"/>
    <property type="evidence" value="ECO:0007669"/>
    <property type="project" value="UniProtKB-UniRule"/>
</dbReference>
<evidence type="ECO:0000256" key="2">
    <source>
        <dbReference type="ARBA" id="ARBA00022880"/>
    </source>
</evidence>
<comment type="caution">
    <text evidence="4">Lacks conserved residue(s) required for the propagation of feature annotation.</text>
</comment>
<dbReference type="PIRSF" id="PIRSF019401">
    <property type="entry name" value="SeqA"/>
    <property type="match status" value="1"/>
</dbReference>
<keyword evidence="3 4" id="KW-0238">DNA-binding</keyword>